<evidence type="ECO:0000256" key="3">
    <source>
        <dbReference type="ARBA" id="ARBA00023239"/>
    </source>
</evidence>
<dbReference type="Proteomes" id="UP000230956">
    <property type="component" value="Unassembled WGS sequence"/>
</dbReference>
<dbReference type="EMBL" id="PFNG01000215">
    <property type="protein sequence ID" value="PIZ36060.1"/>
    <property type="molecule type" value="Genomic_DNA"/>
</dbReference>
<dbReference type="InterPro" id="IPR030868">
    <property type="entry name" value="MqnA"/>
</dbReference>
<dbReference type="UniPathway" id="UPA00079"/>
<dbReference type="PANTHER" id="PTHR37690:SF1">
    <property type="entry name" value="CHORISMATE DEHYDRATASE"/>
    <property type="match status" value="1"/>
</dbReference>
<keyword evidence="2 4" id="KW-0474">Menaquinone biosynthesis</keyword>
<comment type="similarity">
    <text evidence="4">Belongs to the MqnA/MqnD family. MqnA subfamily.</text>
</comment>
<keyword evidence="3 4" id="KW-0456">Lyase</keyword>
<dbReference type="GO" id="GO:0016836">
    <property type="term" value="F:hydro-lyase activity"/>
    <property type="evidence" value="ECO:0007669"/>
    <property type="project" value="UniProtKB-UniRule"/>
</dbReference>
<dbReference type="AlphaFoldDB" id="A0A2M7T610"/>
<gene>
    <name evidence="4" type="primary">mqnA</name>
    <name evidence="5" type="ORF">COY37_09305</name>
</gene>
<protein>
    <recommendedName>
        <fullName evidence="4">Chorismate dehydratase</fullName>
        <ecNumber evidence="4">4.2.1.151</ecNumber>
    </recommendedName>
    <alternativeName>
        <fullName evidence="4">Menaquinone biosynthetic enzyme MqnA</fullName>
    </alternativeName>
</protein>
<comment type="catalytic activity">
    <reaction evidence="4">
        <text>chorismate = 3-[(1-carboxyvinyl)-oxy]benzoate + H2O</text>
        <dbReference type="Rhea" id="RHEA:40051"/>
        <dbReference type="ChEBI" id="CHEBI:15377"/>
        <dbReference type="ChEBI" id="CHEBI:29748"/>
        <dbReference type="ChEBI" id="CHEBI:76981"/>
        <dbReference type="EC" id="4.2.1.151"/>
    </reaction>
</comment>
<dbReference type="InterPro" id="IPR003773">
    <property type="entry name" value="Menaquinone_biosynth"/>
</dbReference>
<dbReference type="CDD" id="cd13634">
    <property type="entry name" value="PBP2_Sco4506"/>
    <property type="match status" value="1"/>
</dbReference>
<evidence type="ECO:0000313" key="6">
    <source>
        <dbReference type="Proteomes" id="UP000230956"/>
    </source>
</evidence>
<dbReference type="HAMAP" id="MF_00995">
    <property type="entry name" value="MqnA"/>
    <property type="match status" value="1"/>
</dbReference>
<dbReference type="SUPFAM" id="SSF53850">
    <property type="entry name" value="Periplasmic binding protein-like II"/>
    <property type="match status" value="1"/>
</dbReference>
<comment type="pathway">
    <text evidence="1 4">Quinol/quinone metabolism; menaquinone biosynthesis.</text>
</comment>
<sequence length="276" mass="31603">MFRPKVGHIQFINCLPLYYGLVHNNVLLDVELIKGTPTELNKMLLEGKLDISPISSIEYCRNYKDLMLLPNLAVAADGEVKSILFVSKVPLEEMDGRMVALTSSSATSQALTRIILRDKYKVSPKYFVCPPDLPQMMMEADGALLIGDDALRVLYNPPKDLYLYDLGVEWKEMTGRRMVFAVWAARRLFAAENPELVAEVHRAFMKSMEYSIDKVDEIAKAASRWESFDYDFMKAYFGSLRFDLDLAYQQDMLAYATRAYELGFIQEIPKLEFVEV</sequence>
<accession>A0A2M7T610</accession>
<evidence type="ECO:0000256" key="2">
    <source>
        <dbReference type="ARBA" id="ARBA00022428"/>
    </source>
</evidence>
<comment type="function">
    <text evidence="4">Catalyzes the dehydration of chorismate into 3-[(1-carboxyvinyl)oxy]benzoate, a step in the biosynthesis of menaquinone (MK, vitamin K2).</text>
</comment>
<organism evidence="5 6">
    <name type="scientific">Candidatus Aquicultor secundus</name>
    <dbReference type="NCBI Taxonomy" id="1973895"/>
    <lineage>
        <taxon>Bacteria</taxon>
        <taxon>Bacillati</taxon>
        <taxon>Actinomycetota</taxon>
        <taxon>Candidatus Aquicultoria</taxon>
        <taxon>Candidatus Aquicultorales</taxon>
        <taxon>Candidatus Aquicultoraceae</taxon>
        <taxon>Candidatus Aquicultor</taxon>
    </lineage>
</organism>
<evidence type="ECO:0000256" key="4">
    <source>
        <dbReference type="HAMAP-Rule" id="MF_00995"/>
    </source>
</evidence>
<dbReference type="EC" id="4.2.1.151" evidence="4"/>
<dbReference type="Pfam" id="PF02621">
    <property type="entry name" value="VitK2_biosynth"/>
    <property type="match status" value="1"/>
</dbReference>
<evidence type="ECO:0000256" key="1">
    <source>
        <dbReference type="ARBA" id="ARBA00004863"/>
    </source>
</evidence>
<proteinExistence type="inferred from homology"/>
<dbReference type="Gene3D" id="3.40.190.10">
    <property type="entry name" value="Periplasmic binding protein-like II"/>
    <property type="match status" value="2"/>
</dbReference>
<comment type="caution">
    <text evidence="5">The sequence shown here is derived from an EMBL/GenBank/DDBJ whole genome shotgun (WGS) entry which is preliminary data.</text>
</comment>
<dbReference type="PANTHER" id="PTHR37690">
    <property type="entry name" value="CHORISMATE DEHYDRATASE"/>
    <property type="match status" value="1"/>
</dbReference>
<name>A0A2M7T610_9ACTN</name>
<evidence type="ECO:0000313" key="5">
    <source>
        <dbReference type="EMBL" id="PIZ36060.1"/>
    </source>
</evidence>
<dbReference type="GO" id="GO:0009234">
    <property type="term" value="P:menaquinone biosynthetic process"/>
    <property type="evidence" value="ECO:0007669"/>
    <property type="project" value="UniProtKB-UniRule"/>
</dbReference>
<reference evidence="6" key="1">
    <citation type="submission" date="2017-09" db="EMBL/GenBank/DDBJ databases">
        <title>Depth-based differentiation of microbial function through sediment-hosted aquifers and enrichment of novel symbionts in the deep terrestrial subsurface.</title>
        <authorList>
            <person name="Probst A.J."/>
            <person name="Ladd B."/>
            <person name="Jarett J.K."/>
            <person name="Geller-Mcgrath D.E."/>
            <person name="Sieber C.M.K."/>
            <person name="Emerson J.B."/>
            <person name="Anantharaman K."/>
            <person name="Thomas B.C."/>
            <person name="Malmstrom R."/>
            <person name="Stieglmeier M."/>
            <person name="Klingl A."/>
            <person name="Woyke T."/>
            <person name="Ryan C.M."/>
            <person name="Banfield J.F."/>
        </authorList>
    </citation>
    <scope>NUCLEOTIDE SEQUENCE [LARGE SCALE GENOMIC DNA]</scope>
</reference>
<dbReference type="RefSeq" id="WP_286678962.1">
    <property type="nucleotide sequence ID" value="NZ_MNXI01000118.1"/>
</dbReference>